<dbReference type="AlphaFoldDB" id="A0AA89BF13"/>
<dbReference type="SUPFAM" id="SSF52540">
    <property type="entry name" value="P-loop containing nucleoside triphosphate hydrolases"/>
    <property type="match status" value="1"/>
</dbReference>
<accession>A0AA89BF13</accession>
<dbReference type="Pfam" id="PF00685">
    <property type="entry name" value="Sulfotransfer_1"/>
    <property type="match status" value="1"/>
</dbReference>
<evidence type="ECO:0000256" key="3">
    <source>
        <dbReference type="RuleBase" id="RU361155"/>
    </source>
</evidence>
<keyword evidence="6" id="KW-1185">Reference proteome</keyword>
<dbReference type="EC" id="2.8.2.-" evidence="3"/>
<evidence type="ECO:0000256" key="1">
    <source>
        <dbReference type="ARBA" id="ARBA00005771"/>
    </source>
</evidence>
<keyword evidence="2 3" id="KW-0808">Transferase</keyword>
<dbReference type="GO" id="GO:0008146">
    <property type="term" value="F:sulfotransferase activity"/>
    <property type="evidence" value="ECO:0007669"/>
    <property type="project" value="InterPro"/>
</dbReference>
<dbReference type="InterPro" id="IPR027417">
    <property type="entry name" value="P-loop_NTPase"/>
</dbReference>
<organism evidence="5 6">
    <name type="scientific">Escallonia herrerae</name>
    <dbReference type="NCBI Taxonomy" id="1293975"/>
    <lineage>
        <taxon>Eukaryota</taxon>
        <taxon>Viridiplantae</taxon>
        <taxon>Streptophyta</taxon>
        <taxon>Embryophyta</taxon>
        <taxon>Tracheophyta</taxon>
        <taxon>Spermatophyta</taxon>
        <taxon>Magnoliopsida</taxon>
        <taxon>eudicotyledons</taxon>
        <taxon>Gunneridae</taxon>
        <taxon>Pentapetalae</taxon>
        <taxon>asterids</taxon>
        <taxon>campanulids</taxon>
        <taxon>Escalloniales</taxon>
        <taxon>Escalloniaceae</taxon>
        <taxon>Escallonia</taxon>
    </lineage>
</organism>
<gene>
    <name evidence="5" type="ORF">RJ639_027093</name>
</gene>
<dbReference type="PANTHER" id="PTHR11783">
    <property type="entry name" value="SULFOTRANSFERASE SULT"/>
    <property type="match status" value="1"/>
</dbReference>
<feature type="domain" description="Sulfotransferase" evidence="4">
    <location>
        <begin position="4"/>
        <end position="241"/>
    </location>
</feature>
<dbReference type="EMBL" id="JAVXUP010000069">
    <property type="protein sequence ID" value="KAK3039780.1"/>
    <property type="molecule type" value="Genomic_DNA"/>
</dbReference>
<evidence type="ECO:0000256" key="2">
    <source>
        <dbReference type="ARBA" id="ARBA00022679"/>
    </source>
</evidence>
<proteinExistence type="inferred from homology"/>
<sequence length="244" mass="28224">MFTLVNRTHYPITQEHPLLTNNPHELVPFLELKLYVEKHIPNLASFSSPRLFSTHLPFVSLPKSVLDSGCKLVYLCRDPRDAFVSLWHFTNKLRPTSQGTSYSLEEVFDKFCRGVSLCGPFWDHILHYWKESLSNPEKIFFLKYEDMKEHPQLHLRRLAEFIGCPFSPEEETKGVEDDILGLCSFDNLSKLKVNVDGKLSSGEENKAFFRLGEVGDWKNYLTTEMVDQLDKIGEEKFYGSGLKL</sequence>
<evidence type="ECO:0000313" key="5">
    <source>
        <dbReference type="EMBL" id="KAK3039780.1"/>
    </source>
</evidence>
<evidence type="ECO:0000259" key="4">
    <source>
        <dbReference type="Pfam" id="PF00685"/>
    </source>
</evidence>
<protein>
    <recommendedName>
        <fullName evidence="3">Sulfotransferase</fullName>
        <ecNumber evidence="3">2.8.2.-</ecNumber>
    </recommendedName>
</protein>
<evidence type="ECO:0000313" key="6">
    <source>
        <dbReference type="Proteomes" id="UP001188597"/>
    </source>
</evidence>
<comment type="similarity">
    <text evidence="1 3">Belongs to the sulfotransferase 1 family.</text>
</comment>
<name>A0AA89BF13_9ASTE</name>
<dbReference type="Proteomes" id="UP001188597">
    <property type="component" value="Unassembled WGS sequence"/>
</dbReference>
<reference evidence="5" key="1">
    <citation type="submission" date="2022-12" db="EMBL/GenBank/DDBJ databases">
        <title>Draft genome assemblies for two species of Escallonia (Escalloniales).</title>
        <authorList>
            <person name="Chanderbali A."/>
            <person name="Dervinis C."/>
            <person name="Anghel I."/>
            <person name="Soltis D."/>
            <person name="Soltis P."/>
            <person name="Zapata F."/>
        </authorList>
    </citation>
    <scope>NUCLEOTIDE SEQUENCE</scope>
    <source>
        <strain evidence="5">UCBG64.0493</strain>
        <tissue evidence="5">Leaf</tissue>
    </source>
</reference>
<dbReference type="InterPro" id="IPR000863">
    <property type="entry name" value="Sulfotransferase_dom"/>
</dbReference>
<comment type="caution">
    <text evidence="5">The sequence shown here is derived from an EMBL/GenBank/DDBJ whole genome shotgun (WGS) entry which is preliminary data.</text>
</comment>
<dbReference type="Gene3D" id="3.40.50.300">
    <property type="entry name" value="P-loop containing nucleotide triphosphate hydrolases"/>
    <property type="match status" value="1"/>
</dbReference>